<feature type="transmembrane region" description="Helical" evidence="1">
    <location>
        <begin position="12"/>
        <end position="29"/>
    </location>
</feature>
<dbReference type="Gene3D" id="1.20.1640.10">
    <property type="entry name" value="Multidrug efflux transporter AcrB transmembrane domain"/>
    <property type="match status" value="2"/>
</dbReference>
<comment type="caution">
    <text evidence="2">The sequence shown here is derived from an EMBL/GenBank/DDBJ whole genome shotgun (WGS) entry which is preliminary data.</text>
</comment>
<proteinExistence type="predicted"/>
<evidence type="ECO:0000256" key="1">
    <source>
        <dbReference type="SAM" id="Phobius"/>
    </source>
</evidence>
<keyword evidence="1" id="KW-0472">Membrane</keyword>
<keyword evidence="1" id="KW-0812">Transmembrane</keyword>
<feature type="transmembrane region" description="Helical" evidence="1">
    <location>
        <begin position="384"/>
        <end position="408"/>
    </location>
</feature>
<dbReference type="SUPFAM" id="SSF82866">
    <property type="entry name" value="Multidrug efflux transporter AcrB transmembrane domain"/>
    <property type="match status" value="2"/>
</dbReference>
<feature type="transmembrane region" description="Helical" evidence="1">
    <location>
        <begin position="526"/>
        <end position="546"/>
    </location>
</feature>
<dbReference type="InterPro" id="IPR027463">
    <property type="entry name" value="AcrB_DN_DC_subdom"/>
</dbReference>
<feature type="transmembrane region" description="Helical" evidence="1">
    <location>
        <begin position="359"/>
        <end position="378"/>
    </location>
</feature>
<dbReference type="Proteomes" id="UP000585050">
    <property type="component" value="Unassembled WGS sequence"/>
</dbReference>
<dbReference type="PANTHER" id="PTHR32063:SF18">
    <property type="entry name" value="CATION EFFLUX SYSTEM PROTEIN"/>
    <property type="match status" value="1"/>
</dbReference>
<dbReference type="GO" id="GO:0005886">
    <property type="term" value="C:plasma membrane"/>
    <property type="evidence" value="ECO:0007669"/>
    <property type="project" value="TreeGrafter"/>
</dbReference>
<feature type="transmembrane region" description="Helical" evidence="1">
    <location>
        <begin position="461"/>
        <end position="488"/>
    </location>
</feature>
<feature type="transmembrane region" description="Helical" evidence="1">
    <location>
        <begin position="333"/>
        <end position="352"/>
    </location>
</feature>
<dbReference type="Gene3D" id="3.30.70.1320">
    <property type="entry name" value="Multidrug efflux transporter AcrB pore domain like"/>
    <property type="match status" value="1"/>
</dbReference>
<feature type="transmembrane region" description="Helical" evidence="1">
    <location>
        <begin position="895"/>
        <end position="913"/>
    </location>
</feature>
<dbReference type="Gene3D" id="3.30.70.1430">
    <property type="entry name" value="Multidrug efflux transporter AcrB pore domain"/>
    <property type="match status" value="2"/>
</dbReference>
<gene>
    <name evidence="2" type="ORF">HGP29_12290</name>
</gene>
<feature type="transmembrane region" description="Helical" evidence="1">
    <location>
        <begin position="429"/>
        <end position="449"/>
    </location>
</feature>
<accession>A0A7X8SKM3</accession>
<dbReference type="Gene3D" id="3.30.2090.10">
    <property type="entry name" value="Multidrug efflux transporter AcrB TolC docking domain, DN and DC subdomains"/>
    <property type="match status" value="2"/>
</dbReference>
<dbReference type="SUPFAM" id="SSF82693">
    <property type="entry name" value="Multidrug efflux transporter AcrB pore domain, PN1, PN2, PC1 and PC2 subdomains"/>
    <property type="match status" value="2"/>
</dbReference>
<reference evidence="2 3" key="1">
    <citation type="submission" date="2020-04" db="EMBL/GenBank/DDBJ databases">
        <title>Flammeovirga sp. SR4, a novel species isolated from seawater.</title>
        <authorList>
            <person name="Wang X."/>
        </authorList>
    </citation>
    <scope>NUCLEOTIDE SEQUENCE [LARGE SCALE GENOMIC DNA]</scope>
    <source>
        <strain evidence="2 3">SR4</strain>
    </source>
</reference>
<dbReference type="SUPFAM" id="SSF82714">
    <property type="entry name" value="Multidrug efflux transporter AcrB TolC docking domain, DN and DC subdomains"/>
    <property type="match status" value="2"/>
</dbReference>
<name>A0A7X8SKM3_9BACT</name>
<evidence type="ECO:0000313" key="3">
    <source>
        <dbReference type="Proteomes" id="UP000585050"/>
    </source>
</evidence>
<dbReference type="Gene3D" id="3.30.70.1440">
    <property type="entry name" value="Multidrug efflux transporter AcrB pore domain"/>
    <property type="match status" value="1"/>
</dbReference>
<dbReference type="RefSeq" id="WP_168882702.1">
    <property type="nucleotide sequence ID" value="NZ_JABAIL010000003.1"/>
</dbReference>
<keyword evidence="3" id="KW-1185">Reference proteome</keyword>
<dbReference type="EMBL" id="JABAIL010000003">
    <property type="protein sequence ID" value="NLR91995.1"/>
    <property type="molecule type" value="Genomic_DNA"/>
</dbReference>
<protein>
    <submittedName>
        <fullName evidence="2">Efflux RND transporter permease subunit</fullName>
    </submittedName>
</protein>
<sequence>MNITEFSIKYNILTFTLIVVLGVLGFQTYEQMPRDSMPPFTVRFVSVVTTYPGGSPERVEMLVTDKIEKQLQQVSELSYIKSESRNNVSIITLEIKEMYKEMQPIYDKIRRRVDEVKPDLPDGCSIQIKDEDIVDMFGVIYSITGDGYSYKELYDIAKDVKDGLIKLPNAARVEIVGEQVENVFVEFDNAAVSQYQLTTNMIKSAIANTNIIFPGGDIKYGNERIILEPTGSFESVKDISNVVIPLKDGKSVHLGDIAKIRRGYKDPASSIVKVSGKPAISIGVKLKDGGNIVDLGQEIDEKIKYYQSQYPWGIEFTRSASADLYVESSVDAFVSNLIQSVATVLAVMLLFLGLRTGLVVAALIPSTIVISFVIMGLLDVGLNQISLAALIMALGMLVDNAIVVSESIMVKMERGDKVYDAAISSAKELTVPLLISTLTTSAAFLAFYLAKSTMGEVVGPIFVVITIALVSSWVMSITLIPLLATYLIRVKKKEPKSENNKHSESNFDKLVGLYKPFLIWNLKRPILFIMVILLCFLSMTKIAPYVPFIFMPDSDRALVTVNLELPMTSDITVTEDVVQQVDDYLQRFLLKPEHEEDTEGVVDFTTYIGEGAPKYDLGYKAPEKSSYTAHILINTTSDNFNQTVIDSLDWFIFNHFPDVQPRIKRLGSAGGADNPIEIRISGRDPLVLYELVDRTKEKLATIPGAKNIGDDWGMKTKKFIIKIDPDRAELAGVTNQDIALSMLTSITGVELDKYREDDESIPIMMKDAHNGNYTLNQLESINIYSQMNGQNVPLKQVADIIPRWQYTKIKRYDLFKTITVTANVDKNTTSNEVMASMRPWLEEDQKEWETGYFFDFGGDIEQTRKGIGSVIEFLPLAFCIIVLLLVGQFNSLKKAAIILLTIPMGAIGVYYGLFIGNSYMGFFGFLGLVSLAGIVVNNGIVLIDRIEIELTENQRTPQDAVVAAALERFRPILLTTATTVCGLIPLWLGGGVMFEPLAVSLLFGLLFATVLTLVLVPVFYSLFYRVKYKDYTGDFEI</sequence>
<feature type="transmembrane region" description="Helical" evidence="1">
    <location>
        <begin position="972"/>
        <end position="994"/>
    </location>
</feature>
<keyword evidence="1" id="KW-1133">Transmembrane helix</keyword>
<dbReference type="Pfam" id="PF00873">
    <property type="entry name" value="ACR_tran"/>
    <property type="match status" value="1"/>
</dbReference>
<organism evidence="2 3">
    <name type="scientific">Flammeovirga agarivorans</name>
    <dbReference type="NCBI Taxonomy" id="2726742"/>
    <lineage>
        <taxon>Bacteria</taxon>
        <taxon>Pseudomonadati</taxon>
        <taxon>Bacteroidota</taxon>
        <taxon>Cytophagia</taxon>
        <taxon>Cytophagales</taxon>
        <taxon>Flammeovirgaceae</taxon>
        <taxon>Flammeovirga</taxon>
    </lineage>
</organism>
<dbReference type="PRINTS" id="PR00702">
    <property type="entry name" value="ACRIFLAVINRP"/>
</dbReference>
<evidence type="ECO:0000313" key="2">
    <source>
        <dbReference type="EMBL" id="NLR91995.1"/>
    </source>
</evidence>
<feature type="transmembrane region" description="Helical" evidence="1">
    <location>
        <begin position="866"/>
        <end position="886"/>
    </location>
</feature>
<dbReference type="GO" id="GO:0042910">
    <property type="term" value="F:xenobiotic transmembrane transporter activity"/>
    <property type="evidence" value="ECO:0007669"/>
    <property type="project" value="TreeGrafter"/>
</dbReference>
<feature type="transmembrane region" description="Helical" evidence="1">
    <location>
        <begin position="1000"/>
        <end position="1023"/>
    </location>
</feature>
<dbReference type="InterPro" id="IPR001036">
    <property type="entry name" value="Acrflvin-R"/>
</dbReference>
<dbReference type="PANTHER" id="PTHR32063">
    <property type="match status" value="1"/>
</dbReference>
<feature type="transmembrane region" description="Helical" evidence="1">
    <location>
        <begin position="919"/>
        <end position="943"/>
    </location>
</feature>
<dbReference type="AlphaFoldDB" id="A0A7X8SKM3"/>